<feature type="region of interest" description="Disordered" evidence="1">
    <location>
        <begin position="290"/>
        <end position="333"/>
    </location>
</feature>
<feature type="region of interest" description="Disordered" evidence="1">
    <location>
        <begin position="1"/>
        <end position="26"/>
    </location>
</feature>
<feature type="compositionally biased region" description="Low complexity" evidence="1">
    <location>
        <begin position="1"/>
        <end position="12"/>
    </location>
</feature>
<organism evidence="2 3">
    <name type="scientific">Carnegiea gigantea</name>
    <dbReference type="NCBI Taxonomy" id="171969"/>
    <lineage>
        <taxon>Eukaryota</taxon>
        <taxon>Viridiplantae</taxon>
        <taxon>Streptophyta</taxon>
        <taxon>Embryophyta</taxon>
        <taxon>Tracheophyta</taxon>
        <taxon>Spermatophyta</taxon>
        <taxon>Magnoliopsida</taxon>
        <taxon>eudicotyledons</taxon>
        <taxon>Gunneridae</taxon>
        <taxon>Pentapetalae</taxon>
        <taxon>Caryophyllales</taxon>
        <taxon>Cactineae</taxon>
        <taxon>Cactaceae</taxon>
        <taxon>Cactoideae</taxon>
        <taxon>Echinocereeae</taxon>
        <taxon>Carnegiea</taxon>
    </lineage>
</organism>
<comment type="caution">
    <text evidence="2">The sequence shown here is derived from an EMBL/GenBank/DDBJ whole genome shotgun (WGS) entry which is preliminary data.</text>
</comment>
<proteinExistence type="predicted"/>
<feature type="compositionally biased region" description="Low complexity" evidence="1">
    <location>
        <begin position="247"/>
        <end position="259"/>
    </location>
</feature>
<feature type="compositionally biased region" description="Low complexity" evidence="1">
    <location>
        <begin position="224"/>
        <end position="235"/>
    </location>
</feature>
<dbReference type="EMBL" id="JAKOGI010000028">
    <property type="protein sequence ID" value="KAJ8448594.1"/>
    <property type="molecule type" value="Genomic_DNA"/>
</dbReference>
<feature type="region of interest" description="Disordered" evidence="1">
    <location>
        <begin position="224"/>
        <end position="263"/>
    </location>
</feature>
<evidence type="ECO:0000256" key="1">
    <source>
        <dbReference type="SAM" id="MobiDB-lite"/>
    </source>
</evidence>
<dbReference type="AlphaFoldDB" id="A0A9Q1KRX4"/>
<name>A0A9Q1KRX4_9CARY</name>
<feature type="compositionally biased region" description="Basic and acidic residues" evidence="1">
    <location>
        <begin position="322"/>
        <end position="333"/>
    </location>
</feature>
<reference evidence="2" key="1">
    <citation type="submission" date="2022-04" db="EMBL/GenBank/DDBJ databases">
        <title>Carnegiea gigantea Genome sequencing and assembly v2.</title>
        <authorList>
            <person name="Copetti D."/>
            <person name="Sanderson M.J."/>
            <person name="Burquez A."/>
            <person name="Wojciechowski M.F."/>
        </authorList>
    </citation>
    <scope>NUCLEOTIDE SEQUENCE</scope>
    <source>
        <strain evidence="2">SGP5-SGP5p</strain>
        <tissue evidence="2">Aerial part</tissue>
    </source>
</reference>
<keyword evidence="3" id="KW-1185">Reference proteome</keyword>
<protein>
    <submittedName>
        <fullName evidence="2">Uncharacterized protein</fullName>
    </submittedName>
</protein>
<accession>A0A9Q1KRX4</accession>
<sequence length="333" mass="35430">MDSQEESSGSTGPLPPSSEEEYSQGPLAKSGLASCRLGKSRPLRETPVQCLNPLPTDHHSLYPGFNLSVATQYAHDPNIPEMVQAMFYAMVVNDVVEQGLTCRLTVKCMIWVMYQLNWAPIKRAHASRLANPSADLASSSGPVEHTGLSDAPPASSDEDGDVPQGLAGPQVAGYHPQFSSLPAFIDGWVVTDVTPKNQCRKPKMIPYAHSKAEAEVLCTHSSSFSAGASTSSSDEASADSSDDESSSRSSSSEASANSSMQVEPSALGRVVLRKRGCTLTEPVHEVVVEGFVCPRAPTRSDPQDGPSKGFSNLKVAPSPKRTALEKKYLLPTG</sequence>
<dbReference type="Proteomes" id="UP001153076">
    <property type="component" value="Unassembled WGS sequence"/>
</dbReference>
<feature type="region of interest" description="Disordered" evidence="1">
    <location>
        <begin position="132"/>
        <end position="171"/>
    </location>
</feature>
<evidence type="ECO:0000313" key="2">
    <source>
        <dbReference type="EMBL" id="KAJ8448594.1"/>
    </source>
</evidence>
<gene>
    <name evidence="2" type="ORF">Cgig2_010481</name>
</gene>
<evidence type="ECO:0000313" key="3">
    <source>
        <dbReference type="Proteomes" id="UP001153076"/>
    </source>
</evidence>